<keyword evidence="5 8" id="KW-0378">Hydrolase</keyword>
<dbReference type="GO" id="GO:0000287">
    <property type="term" value="F:magnesium ion binding"/>
    <property type="evidence" value="ECO:0007669"/>
    <property type="project" value="InterPro"/>
</dbReference>
<dbReference type="OrthoDB" id="4913at2"/>
<evidence type="ECO:0000313" key="8">
    <source>
        <dbReference type="EMBL" id="EHM10391.1"/>
    </source>
</evidence>
<gene>
    <name evidence="8" type="ORF">TheveDRAFT_1271</name>
</gene>
<dbReference type="eggNOG" id="COG2045">
    <property type="taxonomic scope" value="Bacteria"/>
</dbReference>
<evidence type="ECO:0000256" key="5">
    <source>
        <dbReference type="ARBA" id="ARBA00022801"/>
    </source>
</evidence>
<organism evidence="8 9">
    <name type="scientific">Thermanaerovibrio velox DSM 12556</name>
    <dbReference type="NCBI Taxonomy" id="926567"/>
    <lineage>
        <taxon>Bacteria</taxon>
        <taxon>Thermotogati</taxon>
        <taxon>Synergistota</taxon>
        <taxon>Synergistia</taxon>
        <taxon>Synergistales</taxon>
        <taxon>Synergistaceae</taxon>
        <taxon>Thermanaerovibrio</taxon>
    </lineage>
</organism>
<accession>H0UNA6</accession>
<dbReference type="InterPro" id="IPR036702">
    <property type="entry name" value="ComB-like_sf"/>
</dbReference>
<dbReference type="Pfam" id="PF04029">
    <property type="entry name" value="2-ph_phosp"/>
    <property type="match status" value="1"/>
</dbReference>
<comment type="cofactor">
    <cofactor evidence="1">
        <name>Mg(2+)</name>
        <dbReference type="ChEBI" id="CHEBI:18420"/>
    </cofactor>
</comment>
<dbReference type="GO" id="GO:0050532">
    <property type="term" value="F:2-phosphosulfolactate phosphatase activity"/>
    <property type="evidence" value="ECO:0007669"/>
    <property type="project" value="UniProtKB-EC"/>
</dbReference>
<evidence type="ECO:0000256" key="2">
    <source>
        <dbReference type="ARBA" id="ARBA00009997"/>
    </source>
</evidence>
<name>H0UNA6_9BACT</name>
<dbReference type="PANTHER" id="PTHR37311:SF1">
    <property type="entry name" value="2-PHOSPHOSULFOLACTATE PHOSPHATASE-RELATED"/>
    <property type="match status" value="1"/>
</dbReference>
<dbReference type="EC" id="3.1.3.71" evidence="3"/>
<dbReference type="EMBL" id="CM001377">
    <property type="protein sequence ID" value="EHM10391.1"/>
    <property type="molecule type" value="Genomic_DNA"/>
</dbReference>
<evidence type="ECO:0000256" key="4">
    <source>
        <dbReference type="ARBA" id="ARBA00021948"/>
    </source>
</evidence>
<dbReference type="HOGENOM" id="CLU_070028_0_1_0"/>
<evidence type="ECO:0000256" key="6">
    <source>
        <dbReference type="ARBA" id="ARBA00022842"/>
    </source>
</evidence>
<evidence type="ECO:0000313" key="9">
    <source>
        <dbReference type="Proteomes" id="UP000005730"/>
    </source>
</evidence>
<keyword evidence="9" id="KW-1185">Reference proteome</keyword>
<evidence type="ECO:0000256" key="1">
    <source>
        <dbReference type="ARBA" id="ARBA00001946"/>
    </source>
</evidence>
<dbReference type="GO" id="GO:0050545">
    <property type="term" value="F:sulfopyruvate decarboxylase activity"/>
    <property type="evidence" value="ECO:0007669"/>
    <property type="project" value="TreeGrafter"/>
</dbReference>
<dbReference type="Gene3D" id="3.90.1560.10">
    <property type="entry name" value="ComB-like"/>
    <property type="match status" value="1"/>
</dbReference>
<dbReference type="Proteomes" id="UP000005730">
    <property type="component" value="Chromosome"/>
</dbReference>
<dbReference type="RefSeq" id="WP_006583885.1">
    <property type="nucleotide sequence ID" value="NZ_CM001377.1"/>
</dbReference>
<comment type="catalytic activity">
    <reaction evidence="7">
        <text>(2R)-O-phospho-3-sulfolactate + H2O = (2R)-3-sulfolactate + phosphate</text>
        <dbReference type="Rhea" id="RHEA:23416"/>
        <dbReference type="ChEBI" id="CHEBI:15377"/>
        <dbReference type="ChEBI" id="CHEBI:15597"/>
        <dbReference type="ChEBI" id="CHEBI:43474"/>
        <dbReference type="ChEBI" id="CHEBI:58738"/>
        <dbReference type="EC" id="3.1.3.71"/>
    </reaction>
</comment>
<sequence length="248" mass="26601">MICRVEVFSSPGEISGSFSSCFVVDMLRATTQMSVFFELGGLNAILSGTVEEARELRDRLGEGWSLWGERGGVAPVGFDGGNSPRELMGAPKDRRLRIIMTTTNGTNAILKAIEVSNRVYPFCMRNLGAAAALMAREAGALAVLCAGHEGAESYEDVVAAGALLDRLIDIRGGSDVDLSASALRAIEEYRGIRGDLMGAILKRSSHAMFLADMGFLGDIEEACNVDVCDLLVEARRFGEAFAELHRGM</sequence>
<protein>
    <recommendedName>
        <fullName evidence="4">Probable 2-phosphosulfolactate phosphatase</fullName>
        <ecNumber evidence="3">3.1.3.71</ecNumber>
    </recommendedName>
</protein>
<proteinExistence type="inferred from homology"/>
<evidence type="ECO:0000256" key="3">
    <source>
        <dbReference type="ARBA" id="ARBA00012953"/>
    </source>
</evidence>
<dbReference type="AlphaFoldDB" id="H0UNA6"/>
<dbReference type="InterPro" id="IPR005238">
    <property type="entry name" value="ComB-like"/>
</dbReference>
<reference evidence="8 9" key="1">
    <citation type="submission" date="2011-10" db="EMBL/GenBank/DDBJ databases">
        <title>The Noncontiguous Finished genome of Thermanaerovibrio velox DSM 12556.</title>
        <authorList>
            <consortium name="US DOE Joint Genome Institute (JGI-PGF)"/>
            <person name="Lucas S."/>
            <person name="Copeland A."/>
            <person name="Lapidus A."/>
            <person name="Glavina del Rio T."/>
            <person name="Dalin E."/>
            <person name="Tice H."/>
            <person name="Bruce D."/>
            <person name="Goodwin L."/>
            <person name="Pitluck S."/>
            <person name="Peters L."/>
            <person name="Mikhailova N."/>
            <person name="Teshima H."/>
            <person name="Kyrpides N."/>
            <person name="Mavromatis K."/>
            <person name="Ivanova N."/>
            <person name="Markowitz V."/>
            <person name="Cheng J.-F."/>
            <person name="Hugenholtz P."/>
            <person name="Woyke T."/>
            <person name="Wu D."/>
            <person name="Spring S."/>
            <person name="Brambilla E.-M."/>
            <person name="Klenk H.-P."/>
            <person name="Eisen J.A."/>
        </authorList>
    </citation>
    <scope>NUCLEOTIDE SEQUENCE [LARGE SCALE GENOMIC DNA]</scope>
    <source>
        <strain evidence="8 9">DSM 12556</strain>
    </source>
</reference>
<keyword evidence="6" id="KW-0460">Magnesium</keyword>
<evidence type="ECO:0000256" key="7">
    <source>
        <dbReference type="ARBA" id="ARBA00033711"/>
    </source>
</evidence>
<dbReference type="PANTHER" id="PTHR37311">
    <property type="entry name" value="2-PHOSPHOSULFOLACTATE PHOSPHATASE-RELATED"/>
    <property type="match status" value="1"/>
</dbReference>
<dbReference type="SUPFAM" id="SSF142823">
    <property type="entry name" value="ComB-like"/>
    <property type="match status" value="1"/>
</dbReference>
<comment type="similarity">
    <text evidence="2">Belongs to the ComB family.</text>
</comment>